<dbReference type="EMBL" id="CADEAL010001824">
    <property type="protein sequence ID" value="CAB1435879.1"/>
    <property type="molecule type" value="Genomic_DNA"/>
</dbReference>
<organism evidence="2 3">
    <name type="scientific">Pleuronectes platessa</name>
    <name type="common">European plaice</name>
    <dbReference type="NCBI Taxonomy" id="8262"/>
    <lineage>
        <taxon>Eukaryota</taxon>
        <taxon>Metazoa</taxon>
        <taxon>Chordata</taxon>
        <taxon>Craniata</taxon>
        <taxon>Vertebrata</taxon>
        <taxon>Euteleostomi</taxon>
        <taxon>Actinopterygii</taxon>
        <taxon>Neopterygii</taxon>
        <taxon>Teleostei</taxon>
        <taxon>Neoteleostei</taxon>
        <taxon>Acanthomorphata</taxon>
        <taxon>Carangaria</taxon>
        <taxon>Pleuronectiformes</taxon>
        <taxon>Pleuronectoidei</taxon>
        <taxon>Pleuronectidae</taxon>
        <taxon>Pleuronectes</taxon>
    </lineage>
</organism>
<protein>
    <submittedName>
        <fullName evidence="2">Uncharacterized protein</fullName>
    </submittedName>
</protein>
<gene>
    <name evidence="2" type="ORF">PLEPLA_LOCUS23916</name>
</gene>
<name>A0A9N7UNR2_PLEPL</name>
<feature type="compositionally biased region" description="Polar residues" evidence="1">
    <location>
        <begin position="153"/>
        <end position="162"/>
    </location>
</feature>
<reference evidence="2" key="1">
    <citation type="submission" date="2020-03" db="EMBL/GenBank/DDBJ databases">
        <authorList>
            <person name="Weist P."/>
        </authorList>
    </citation>
    <scope>NUCLEOTIDE SEQUENCE</scope>
</reference>
<dbReference type="AlphaFoldDB" id="A0A9N7UNR2"/>
<keyword evidence="3" id="KW-1185">Reference proteome</keyword>
<proteinExistence type="predicted"/>
<evidence type="ECO:0000313" key="2">
    <source>
        <dbReference type="EMBL" id="CAB1435879.1"/>
    </source>
</evidence>
<accession>A0A9N7UNR2</accession>
<dbReference type="Proteomes" id="UP001153269">
    <property type="component" value="Unassembled WGS sequence"/>
</dbReference>
<comment type="caution">
    <text evidence="2">The sequence shown here is derived from an EMBL/GenBank/DDBJ whole genome shotgun (WGS) entry which is preliminary data.</text>
</comment>
<evidence type="ECO:0000256" key="1">
    <source>
        <dbReference type="SAM" id="MobiDB-lite"/>
    </source>
</evidence>
<feature type="region of interest" description="Disordered" evidence="1">
    <location>
        <begin position="148"/>
        <end position="174"/>
    </location>
</feature>
<evidence type="ECO:0000313" key="3">
    <source>
        <dbReference type="Proteomes" id="UP001153269"/>
    </source>
</evidence>
<sequence>MEDASPPPPTVQKMKPKYPGYERCHLVRWECVRWRSGRGAVVARLNESDRGRALRERPLEVDGSRGEWTPLELLSAPHTLRTETAAHSLVVVSFDRAVARFAVQRWIHPQIFSATPLPRFTHSLPLSAPRTSPESIPSPVQVALLLPSDRPASPSSTTTISQGEHPGGVEHISTQDTLKAEIWRKVEETGTHRWSRGVKEERKGSWRERRACWR</sequence>